<feature type="coiled-coil region" evidence="1">
    <location>
        <begin position="193"/>
        <end position="227"/>
    </location>
</feature>
<comment type="caution">
    <text evidence="4">The sequence shown here is derived from an EMBL/GenBank/DDBJ whole genome shotgun (WGS) entry which is preliminary data.</text>
</comment>
<gene>
    <name evidence="4" type="ORF">JP75_18770</name>
</gene>
<dbReference type="AlphaFoldDB" id="A0A087LYY5"/>
<keyword evidence="5" id="KW-1185">Reference proteome</keyword>
<feature type="coiled-coil region" evidence="1">
    <location>
        <begin position="81"/>
        <end position="143"/>
    </location>
</feature>
<dbReference type="STRING" id="46914.JP75_18770"/>
<feature type="transmembrane region" description="Helical" evidence="3">
    <location>
        <begin position="22"/>
        <end position="44"/>
    </location>
</feature>
<evidence type="ECO:0000256" key="3">
    <source>
        <dbReference type="SAM" id="Phobius"/>
    </source>
</evidence>
<keyword evidence="1" id="KW-0175">Coiled coil</keyword>
<sequence length="405" mass="45455">MDEPALPGLLAAGVRTMLIENMMYFALGLLVAGLVALIIMPAVWKRAVRLTKRRIEAATPITLSEFRADKDQLRAEFALSTRRLEMNVETLRKRLAEQLSDVNQKRTDLGALKAEREQHMAVVSELESRQVDLRARILELEKDGTDLAQRLRMRDRDVEVRQEEIETLRGSLREGFPEATGGENLSGDYDQDVDRLTALLAIERKRASFLEEQARSLIERLENSDRRSSDANAAIAQMRDALARRDARDEENAEALVAAEARMASAENRLNALLAESSEAVAESNGRVEQLLADKLGLEDEVERLRSKVANVESSILADWQTERFEEAHLREKLNDIAASVSRLVYAVDHDTPLETNVEESLFDRVQRFADDGETMGTLEPPTGEGPRRGSVSDRLAALREIQGR</sequence>
<keyword evidence="3" id="KW-0472">Membrane</keyword>
<name>A0A087LYY5_9HYPH</name>
<dbReference type="Proteomes" id="UP000028981">
    <property type="component" value="Unassembled WGS sequence"/>
</dbReference>
<dbReference type="EMBL" id="JQGC01000019">
    <property type="protein sequence ID" value="KFL29838.1"/>
    <property type="molecule type" value="Genomic_DNA"/>
</dbReference>
<feature type="region of interest" description="Disordered" evidence="2">
    <location>
        <begin position="373"/>
        <end position="394"/>
    </location>
</feature>
<keyword evidence="3" id="KW-1133">Transmembrane helix</keyword>
<feature type="coiled-coil region" evidence="1">
    <location>
        <begin position="256"/>
        <end position="315"/>
    </location>
</feature>
<proteinExistence type="predicted"/>
<organism evidence="4 5">
    <name type="scientific">Devosia riboflavina</name>
    <dbReference type="NCBI Taxonomy" id="46914"/>
    <lineage>
        <taxon>Bacteria</taxon>
        <taxon>Pseudomonadati</taxon>
        <taxon>Pseudomonadota</taxon>
        <taxon>Alphaproteobacteria</taxon>
        <taxon>Hyphomicrobiales</taxon>
        <taxon>Devosiaceae</taxon>
        <taxon>Devosia</taxon>
    </lineage>
</organism>
<evidence type="ECO:0000313" key="5">
    <source>
        <dbReference type="Proteomes" id="UP000028981"/>
    </source>
</evidence>
<evidence type="ECO:0000256" key="1">
    <source>
        <dbReference type="SAM" id="Coils"/>
    </source>
</evidence>
<accession>A0A087LYY5</accession>
<evidence type="ECO:0000313" key="4">
    <source>
        <dbReference type="EMBL" id="KFL29838.1"/>
    </source>
</evidence>
<keyword evidence="3" id="KW-0812">Transmembrane</keyword>
<reference evidence="4 5" key="1">
    <citation type="submission" date="2014-08" db="EMBL/GenBank/DDBJ databases">
        <authorList>
            <person name="Hassan Y.I."/>
            <person name="Lepp D."/>
            <person name="Zhou T."/>
        </authorList>
    </citation>
    <scope>NUCLEOTIDE SEQUENCE [LARGE SCALE GENOMIC DNA]</scope>
    <source>
        <strain evidence="4 5">IFO13584</strain>
    </source>
</reference>
<protein>
    <submittedName>
        <fullName evidence="4">Uncharacterized protein</fullName>
    </submittedName>
</protein>
<evidence type="ECO:0000256" key="2">
    <source>
        <dbReference type="SAM" id="MobiDB-lite"/>
    </source>
</evidence>